<dbReference type="CDD" id="cd01518">
    <property type="entry name" value="RHOD_YceA"/>
    <property type="match status" value="1"/>
</dbReference>
<dbReference type="PANTHER" id="PTHR43268">
    <property type="entry name" value="THIOSULFATE SULFURTRANSFERASE/RHODANESE-LIKE DOMAIN-CONTAINING PROTEIN 2"/>
    <property type="match status" value="1"/>
</dbReference>
<dbReference type="InterPro" id="IPR036873">
    <property type="entry name" value="Rhodanese-like_dom_sf"/>
</dbReference>
<evidence type="ECO:0000259" key="2">
    <source>
        <dbReference type="PROSITE" id="PS50206"/>
    </source>
</evidence>
<comment type="caution">
    <text evidence="3">The sequence shown here is derived from an EMBL/GenBank/DDBJ whole genome shotgun (WGS) entry which is preliminary data.</text>
</comment>
<dbReference type="Gene3D" id="3.30.70.100">
    <property type="match status" value="1"/>
</dbReference>
<feature type="domain" description="Rhodanese" evidence="2">
    <location>
        <begin position="128"/>
        <end position="222"/>
    </location>
</feature>
<keyword evidence="3" id="KW-0808">Transferase</keyword>
<dbReference type="NCBIfam" id="NF001133">
    <property type="entry name" value="PRK00142.1-1"/>
    <property type="match status" value="1"/>
</dbReference>
<dbReference type="PANTHER" id="PTHR43268:SF3">
    <property type="entry name" value="RHODANESE-LIKE DOMAIN-CONTAINING PROTEIN 7-RELATED"/>
    <property type="match status" value="1"/>
</dbReference>
<dbReference type="GO" id="GO:0016705">
    <property type="term" value="F:oxidoreductase activity, acting on paired donors, with incorporation or reduction of molecular oxygen"/>
    <property type="evidence" value="ECO:0007669"/>
    <property type="project" value="UniProtKB-UniRule"/>
</dbReference>
<protein>
    <recommendedName>
        <fullName evidence="1">tRNA uridine(34) hydroxylase</fullName>
        <ecNumber evidence="1">1.14.-.-</ecNumber>
    </recommendedName>
    <alternativeName>
        <fullName evidence="1">tRNA hydroxylation protein O</fullName>
    </alternativeName>
</protein>
<dbReference type="Pfam" id="PF12368">
    <property type="entry name" value="Rhodanese_C"/>
    <property type="match status" value="1"/>
</dbReference>
<dbReference type="InterPro" id="IPR001763">
    <property type="entry name" value="Rhodanese-like_dom"/>
</dbReference>
<dbReference type="Proteomes" id="UP000633619">
    <property type="component" value="Unassembled WGS sequence"/>
</dbReference>
<comment type="similarity">
    <text evidence="1">Belongs to the TrhO family.</text>
</comment>
<organism evidence="3 4">
    <name type="scientific">Thermoactinomyces intermedius</name>
    <dbReference type="NCBI Taxonomy" id="2024"/>
    <lineage>
        <taxon>Bacteria</taxon>
        <taxon>Bacillati</taxon>
        <taxon>Bacillota</taxon>
        <taxon>Bacilli</taxon>
        <taxon>Bacillales</taxon>
        <taxon>Thermoactinomycetaceae</taxon>
        <taxon>Thermoactinomyces</taxon>
    </lineage>
</organism>
<dbReference type="PROSITE" id="PS50206">
    <property type="entry name" value="RHODANESE_3"/>
    <property type="match status" value="1"/>
</dbReference>
<accession>A0A8I1DEX7</accession>
<name>A0A8I1DEX7_THEIN</name>
<keyword evidence="1" id="KW-0560">Oxidoreductase</keyword>
<comment type="function">
    <text evidence="1">Catalyzes oxygen-dependent 5-hydroxyuridine (ho5U) modification at position 34 in tRNAs.</text>
</comment>
<keyword evidence="1" id="KW-0819">tRNA processing</keyword>
<reference evidence="3 4" key="1">
    <citation type="submission" date="2020-12" db="EMBL/GenBank/DDBJ databases">
        <title>WGS of Thermoactinomyces spp.</title>
        <authorList>
            <person name="Cheng K."/>
        </authorList>
    </citation>
    <scope>NUCLEOTIDE SEQUENCE [LARGE SCALE GENOMIC DNA]</scope>
    <source>
        <strain evidence="4">CICC 10671\DSM 43846</strain>
    </source>
</reference>
<keyword evidence="4" id="KW-1185">Reference proteome</keyword>
<dbReference type="HAMAP" id="MF_00469">
    <property type="entry name" value="TrhO"/>
    <property type="match status" value="1"/>
</dbReference>
<dbReference type="InterPro" id="IPR020936">
    <property type="entry name" value="TrhO"/>
</dbReference>
<comment type="catalytic activity">
    <reaction evidence="1">
        <text>uridine(34) in tRNA + AH2 + O2 = 5-hydroxyuridine(34) in tRNA + A + H2O</text>
        <dbReference type="Rhea" id="RHEA:64224"/>
        <dbReference type="Rhea" id="RHEA-COMP:11727"/>
        <dbReference type="Rhea" id="RHEA-COMP:13381"/>
        <dbReference type="ChEBI" id="CHEBI:13193"/>
        <dbReference type="ChEBI" id="CHEBI:15377"/>
        <dbReference type="ChEBI" id="CHEBI:15379"/>
        <dbReference type="ChEBI" id="CHEBI:17499"/>
        <dbReference type="ChEBI" id="CHEBI:65315"/>
        <dbReference type="ChEBI" id="CHEBI:136877"/>
    </reaction>
</comment>
<gene>
    <name evidence="1" type="primary">trhO</name>
    <name evidence="3" type="ORF">I8U20_08930</name>
</gene>
<dbReference type="EMBL" id="JAECVW010000004">
    <property type="protein sequence ID" value="MBH8595454.1"/>
    <property type="molecule type" value="Genomic_DNA"/>
</dbReference>
<dbReference type="InterPro" id="IPR022111">
    <property type="entry name" value="Rhodanese_C"/>
</dbReference>
<dbReference type="Gene3D" id="3.40.250.10">
    <property type="entry name" value="Rhodanese-like domain"/>
    <property type="match status" value="1"/>
</dbReference>
<dbReference type="NCBIfam" id="NF001135">
    <property type="entry name" value="PRK00142.1-3"/>
    <property type="match status" value="1"/>
</dbReference>
<sequence>METNDQNYRVLLYYKYTPLEDPESFADEHRAFCNELGLRGRIWVSKEGINGTVSGTVEQTQKYMDYMHQHPLFHDMPFKVDKHHKHAFKKMIVRPKKELVTWRLKKNVDPNKKTGKRLSPKEFYEMLQRDDVIVLDGRNDYEYDIGHFRGAIRPDVKTTREFPEWIRKNMSQYKDKPIITYCTGGIRCEKLTALMLEEGFKEVYQLDGGIITYSQDPEVKGQLFDGKCYVFDERISVRINQVEDKIVGKCSHCGKPEDRYINCKYDPCHKQHICCPECEEKYEGYCTTECKERDLQKAAKEASAS</sequence>
<dbReference type="SMART" id="SM00450">
    <property type="entry name" value="RHOD"/>
    <property type="match status" value="1"/>
</dbReference>
<dbReference type="GO" id="GO:0016740">
    <property type="term" value="F:transferase activity"/>
    <property type="evidence" value="ECO:0007669"/>
    <property type="project" value="UniProtKB-KW"/>
</dbReference>
<dbReference type="InterPro" id="IPR040503">
    <property type="entry name" value="TRHO_N"/>
</dbReference>
<dbReference type="GO" id="GO:0006400">
    <property type="term" value="P:tRNA modification"/>
    <property type="evidence" value="ECO:0007669"/>
    <property type="project" value="UniProtKB-UniRule"/>
</dbReference>
<dbReference type="RefSeq" id="WP_181732120.1">
    <property type="nucleotide sequence ID" value="NZ_JACEIR010000005.1"/>
</dbReference>
<dbReference type="NCBIfam" id="NF001134">
    <property type="entry name" value="PRK00142.1-2"/>
    <property type="match status" value="1"/>
</dbReference>
<dbReference type="AlphaFoldDB" id="A0A8I1DEX7"/>
<evidence type="ECO:0000313" key="3">
    <source>
        <dbReference type="EMBL" id="MBH8595454.1"/>
    </source>
</evidence>
<dbReference type="Pfam" id="PF17773">
    <property type="entry name" value="UPF0176_N"/>
    <property type="match status" value="1"/>
</dbReference>
<dbReference type="SUPFAM" id="SSF52821">
    <property type="entry name" value="Rhodanese/Cell cycle control phosphatase"/>
    <property type="match status" value="1"/>
</dbReference>
<evidence type="ECO:0000313" key="4">
    <source>
        <dbReference type="Proteomes" id="UP000633619"/>
    </source>
</evidence>
<evidence type="ECO:0000256" key="1">
    <source>
        <dbReference type="HAMAP-Rule" id="MF_00469"/>
    </source>
</evidence>
<dbReference type="Pfam" id="PF00581">
    <property type="entry name" value="Rhodanese"/>
    <property type="match status" value="1"/>
</dbReference>
<proteinExistence type="inferred from homology"/>
<dbReference type="EC" id="1.14.-.-" evidence="1"/>